<evidence type="ECO:0000256" key="2">
    <source>
        <dbReference type="ARBA" id="ARBA00012438"/>
    </source>
</evidence>
<dbReference type="PRINTS" id="PR00344">
    <property type="entry name" value="BCTRLSENSOR"/>
</dbReference>
<dbReference type="PROSITE" id="PS50110">
    <property type="entry name" value="RESPONSE_REGULATORY"/>
    <property type="match status" value="1"/>
</dbReference>
<dbReference type="Pfam" id="PF00512">
    <property type="entry name" value="HisKA"/>
    <property type="match status" value="1"/>
</dbReference>
<dbReference type="EC" id="2.7.13.3" evidence="2"/>
<name>A0ABR1YMW7_9PEZI</name>
<dbReference type="Gene3D" id="1.10.287.130">
    <property type="match status" value="1"/>
</dbReference>
<evidence type="ECO:0000259" key="8">
    <source>
        <dbReference type="PROSITE" id="PS50109"/>
    </source>
</evidence>
<feature type="region of interest" description="Disordered" evidence="7">
    <location>
        <begin position="1106"/>
        <end position="1125"/>
    </location>
</feature>
<evidence type="ECO:0000259" key="9">
    <source>
        <dbReference type="PROSITE" id="PS50110"/>
    </source>
</evidence>
<dbReference type="SUPFAM" id="SSF47384">
    <property type="entry name" value="Homodimeric domain of signal transducing histidine kinase"/>
    <property type="match status" value="1"/>
</dbReference>
<dbReference type="SMART" id="SM00388">
    <property type="entry name" value="HisKA"/>
    <property type="match status" value="1"/>
</dbReference>
<feature type="compositionally biased region" description="Low complexity" evidence="7">
    <location>
        <begin position="1336"/>
        <end position="1372"/>
    </location>
</feature>
<dbReference type="InterPro" id="IPR003594">
    <property type="entry name" value="HATPase_dom"/>
</dbReference>
<dbReference type="CDD" id="cd00082">
    <property type="entry name" value="HisKA"/>
    <property type="match status" value="1"/>
</dbReference>
<keyword evidence="4" id="KW-0808">Transferase</keyword>
<evidence type="ECO:0000256" key="7">
    <source>
        <dbReference type="SAM" id="MobiDB-lite"/>
    </source>
</evidence>
<gene>
    <name evidence="10" type="ORF">HDK90DRAFT_466854</name>
</gene>
<dbReference type="InterPro" id="IPR036890">
    <property type="entry name" value="HATPase_C_sf"/>
</dbReference>
<dbReference type="InterPro" id="IPR004358">
    <property type="entry name" value="Sig_transdc_His_kin-like_C"/>
</dbReference>
<evidence type="ECO:0000256" key="4">
    <source>
        <dbReference type="ARBA" id="ARBA00022679"/>
    </source>
</evidence>
<keyword evidence="3 6" id="KW-0597">Phosphoprotein</keyword>
<evidence type="ECO:0000313" key="11">
    <source>
        <dbReference type="Proteomes" id="UP001492380"/>
    </source>
</evidence>
<dbReference type="InterPro" id="IPR011006">
    <property type="entry name" value="CheY-like_superfamily"/>
</dbReference>
<dbReference type="CDD" id="cd17546">
    <property type="entry name" value="REC_hyHK_CKI1_RcsC-like"/>
    <property type="match status" value="1"/>
</dbReference>
<evidence type="ECO:0000256" key="5">
    <source>
        <dbReference type="ARBA" id="ARBA00022777"/>
    </source>
</evidence>
<feature type="region of interest" description="Disordered" evidence="7">
    <location>
        <begin position="934"/>
        <end position="959"/>
    </location>
</feature>
<proteinExistence type="predicted"/>
<dbReference type="SUPFAM" id="SSF55781">
    <property type="entry name" value="GAF domain-like"/>
    <property type="match status" value="1"/>
</dbReference>
<feature type="domain" description="Histidine kinase" evidence="8">
    <location>
        <begin position="648"/>
        <end position="932"/>
    </location>
</feature>
<dbReference type="EMBL" id="JBBWRZ010000006">
    <property type="protein sequence ID" value="KAK8233846.1"/>
    <property type="molecule type" value="Genomic_DNA"/>
</dbReference>
<feature type="compositionally biased region" description="Basic and acidic residues" evidence="7">
    <location>
        <begin position="389"/>
        <end position="401"/>
    </location>
</feature>
<evidence type="ECO:0000313" key="10">
    <source>
        <dbReference type="EMBL" id="KAK8233846.1"/>
    </source>
</evidence>
<feature type="region of interest" description="Disordered" evidence="7">
    <location>
        <begin position="307"/>
        <end position="401"/>
    </location>
</feature>
<dbReference type="InterPro" id="IPR001789">
    <property type="entry name" value="Sig_transdc_resp-reg_receiver"/>
</dbReference>
<dbReference type="InterPro" id="IPR003661">
    <property type="entry name" value="HisK_dim/P_dom"/>
</dbReference>
<organism evidence="10 11">
    <name type="scientific">Phyllosticta capitalensis</name>
    <dbReference type="NCBI Taxonomy" id="121624"/>
    <lineage>
        <taxon>Eukaryota</taxon>
        <taxon>Fungi</taxon>
        <taxon>Dikarya</taxon>
        <taxon>Ascomycota</taxon>
        <taxon>Pezizomycotina</taxon>
        <taxon>Dothideomycetes</taxon>
        <taxon>Dothideomycetes incertae sedis</taxon>
        <taxon>Botryosphaeriales</taxon>
        <taxon>Phyllostictaceae</taxon>
        <taxon>Phyllosticta</taxon>
    </lineage>
</organism>
<dbReference type="Proteomes" id="UP001492380">
    <property type="component" value="Unassembled WGS sequence"/>
</dbReference>
<protein>
    <recommendedName>
        <fullName evidence="2">histidine kinase</fullName>
        <ecNumber evidence="2">2.7.13.3</ecNumber>
    </recommendedName>
</protein>
<dbReference type="InterPro" id="IPR036097">
    <property type="entry name" value="HisK_dim/P_sf"/>
</dbReference>
<feature type="domain" description="Response regulatory" evidence="9">
    <location>
        <begin position="1254"/>
        <end position="1440"/>
    </location>
</feature>
<feature type="compositionally biased region" description="Pro residues" evidence="7">
    <location>
        <begin position="1228"/>
        <end position="1245"/>
    </location>
</feature>
<accession>A0ABR1YMW7</accession>
<comment type="caution">
    <text evidence="10">The sequence shown here is derived from an EMBL/GenBank/DDBJ whole genome shotgun (WGS) entry which is preliminary data.</text>
</comment>
<dbReference type="PROSITE" id="PS51257">
    <property type="entry name" value="PROKAR_LIPOPROTEIN"/>
    <property type="match status" value="1"/>
</dbReference>
<dbReference type="SUPFAM" id="SSF55874">
    <property type="entry name" value="ATPase domain of HSP90 chaperone/DNA topoisomerase II/histidine kinase"/>
    <property type="match status" value="1"/>
</dbReference>
<feature type="compositionally biased region" description="Polar residues" evidence="7">
    <location>
        <begin position="60"/>
        <end position="69"/>
    </location>
</feature>
<dbReference type="PROSITE" id="PS50109">
    <property type="entry name" value="HIS_KIN"/>
    <property type="match status" value="1"/>
</dbReference>
<sequence length="1477" mass="159182">MAGVRDPEPSVWAPWLASLAACSLGTSAFARRRPSVAAEHSSPSSAPSVTPNHRHRITTPRPSHTSPTMGTQLAPDIVTIPASNPGSKGDGPRARELYKYFLPDNLNKCPISSRTVSGFPDKVLTSHAQLTCLRLDTERAVISLIDRDTQYFVAESTQTLDLEDVQEGGTLAEHIWAGCQSVPKAGRLCEQTIKQSTANGRPACYEITDLSQDERFQNLPFVKGEPHFRYYVGVPLCTKKGIPIGSLFAMDTRARETLSAASLKFLTTMASNVMLHLELRKEKEDRRRAVNMNMCLAAFVDPENHLRKRKRNSSIQMEHARSGSSPGEYKTTRSARSESAKARSPIGNGKTQKMPKSPVKGPQMVRRFDRDRVPHGTEDSDESGDESEVGSRPRVAEGDRLETLERASELLFESLMLHNGGGVVFMSTAAELRPDGIGKPSVTSKKMSLSTLADIQDDNPSPRDEALAEFIGTAPEADVNTANASLDPSERAEVLAYTEASNAETKNGGPSFIPLSPVDLAKLIRRHMRGKLYSFGDDGLTQGSSGEEMLSNLNLGPPENRRKPASRSEAAILARHFPGARQVMLLPVWDESLNRWTACFAYNTSDFRTFSHSPDFLHAIAFCNCVMTEIARLATVVADQQKSDFIGSISHELRSPLHGILASCELLDVTETSSYQTSLISTADSCARTLLDTINMVLDYSKINTFEKNIRKAKKSRKENSTNPASLMSQPTFNIYESVDIAAITEEVVEGVSIGHVFKDIANLEATIQRLPTSPSASGQSNLPPITRSPVEVILDIDARPSWNFITQPGALRRITMNLLGNALKYTKQGFVKVKLEAKDLKDSSNGKSDGQEPQATSIVTLTVSDSGQGISPEYLNTKLFIPFAQESPLNPGIGLGLSLVRSIVEMLNGDVHITSAVGMGTEVVVTLPMVKGPSGPGTTASSTPSSAPVSVSSGMTSDSGIKSTLEEVRKLSQGKTVAVFIAKDYKIADELTRISVDSVRDTITHYMKEWYGFTHVVDWTPDVKADLVGCDEFDLPALIKACPAVISGAPDAPALLVSRSNTQKHSMTDSLLKNVYTEYLPHPVGPYKLSRALRNVLDHRAQRMEGGKKGAGLETVTEHSEQSVQETLTAAASIQHLRLPREDNGAEIRVLQQGEVLGNEDSIAAQVAMGAIPGAQTNPVEQKSEFPFPKKPSEEDGDTSNKPAHITPPEGPPLPQPVSSPNRAPSFPIPTPSPSSTTAPPPTPAAASQRPPRLLLVDDNKVNLRLLRTYLLKRTPLPTAYTASNGADAVSIYTQLLTQQLPPAPPEIIFMDISMPVLNGFDATRQIREAEARWNAEAAEQAANAAATGPSETSSTATTSTSTPASTPGTTDSLNTPAGCSAKPTPSPRKQPITPALVVALTGLASARDQSEAFEAGVDLFLIKPVSFREVGRLLDNWVGSGGKDVKSVVQAAKTSGVAASGAQTVVTVERGRRDA</sequence>
<comment type="catalytic activity">
    <reaction evidence="1">
        <text>ATP + protein L-histidine = ADP + protein N-phospho-L-histidine.</text>
        <dbReference type="EC" id="2.7.13.3"/>
    </reaction>
</comment>
<dbReference type="PANTHER" id="PTHR43047:SF72">
    <property type="entry name" value="OSMOSENSING HISTIDINE PROTEIN KINASE SLN1"/>
    <property type="match status" value="1"/>
</dbReference>
<dbReference type="PANTHER" id="PTHR43047">
    <property type="entry name" value="TWO-COMPONENT HISTIDINE PROTEIN KINASE"/>
    <property type="match status" value="1"/>
</dbReference>
<keyword evidence="11" id="KW-1185">Reference proteome</keyword>
<feature type="compositionally biased region" description="Pro residues" evidence="7">
    <location>
        <begin position="1210"/>
        <end position="1219"/>
    </location>
</feature>
<evidence type="ECO:0000256" key="6">
    <source>
        <dbReference type="PROSITE-ProRule" id="PRU00169"/>
    </source>
</evidence>
<dbReference type="Gene3D" id="3.30.565.10">
    <property type="entry name" value="Histidine kinase-like ATPase, C-terminal domain"/>
    <property type="match status" value="1"/>
</dbReference>
<dbReference type="Gene3D" id="3.40.50.2300">
    <property type="match status" value="1"/>
</dbReference>
<dbReference type="SUPFAM" id="SSF52172">
    <property type="entry name" value="CheY-like"/>
    <property type="match status" value="1"/>
</dbReference>
<feature type="modified residue" description="4-aspartylphosphate" evidence="6">
    <location>
        <position position="1313"/>
    </location>
</feature>
<feature type="compositionally biased region" description="Acidic residues" evidence="7">
    <location>
        <begin position="379"/>
        <end position="388"/>
    </location>
</feature>
<feature type="compositionally biased region" description="Low complexity" evidence="7">
    <location>
        <begin position="934"/>
        <end position="958"/>
    </location>
</feature>
<dbReference type="Gene3D" id="3.30.450.40">
    <property type="match status" value="1"/>
</dbReference>
<feature type="compositionally biased region" description="Basic and acidic residues" evidence="7">
    <location>
        <begin position="366"/>
        <end position="378"/>
    </location>
</feature>
<dbReference type="SMART" id="SM00448">
    <property type="entry name" value="REC"/>
    <property type="match status" value="1"/>
</dbReference>
<dbReference type="InterPro" id="IPR029016">
    <property type="entry name" value="GAF-like_dom_sf"/>
</dbReference>
<dbReference type="Pfam" id="PF02518">
    <property type="entry name" value="HATPase_c"/>
    <property type="match status" value="1"/>
</dbReference>
<dbReference type="Pfam" id="PF00072">
    <property type="entry name" value="Response_reg"/>
    <property type="match status" value="1"/>
</dbReference>
<reference evidence="10 11" key="1">
    <citation type="submission" date="2024-04" db="EMBL/GenBank/DDBJ databases">
        <title>Phyllosticta paracitricarpa is synonymous to the EU quarantine fungus P. citricarpa based on phylogenomic analyses.</title>
        <authorList>
            <consortium name="Lawrence Berkeley National Laboratory"/>
            <person name="Van Ingen-Buijs V.A."/>
            <person name="Van Westerhoven A.C."/>
            <person name="Haridas S."/>
            <person name="Skiadas P."/>
            <person name="Martin F."/>
            <person name="Groenewald J.Z."/>
            <person name="Crous P.W."/>
            <person name="Seidl M.F."/>
        </authorList>
    </citation>
    <scope>NUCLEOTIDE SEQUENCE [LARGE SCALE GENOMIC DNA]</scope>
    <source>
        <strain evidence="10 11">CBS 123374</strain>
    </source>
</reference>
<dbReference type="InterPro" id="IPR005467">
    <property type="entry name" value="His_kinase_dom"/>
</dbReference>
<dbReference type="SMART" id="SM00387">
    <property type="entry name" value="HATPase_c"/>
    <property type="match status" value="1"/>
</dbReference>
<feature type="region of interest" description="Disordered" evidence="7">
    <location>
        <begin position="35"/>
        <end position="69"/>
    </location>
</feature>
<keyword evidence="5" id="KW-0418">Kinase</keyword>
<evidence type="ECO:0000256" key="3">
    <source>
        <dbReference type="ARBA" id="ARBA00022553"/>
    </source>
</evidence>
<feature type="compositionally biased region" description="Low complexity" evidence="7">
    <location>
        <begin position="35"/>
        <end position="48"/>
    </location>
</feature>
<dbReference type="InterPro" id="IPR003018">
    <property type="entry name" value="GAF"/>
</dbReference>
<evidence type="ECO:0000256" key="1">
    <source>
        <dbReference type="ARBA" id="ARBA00000085"/>
    </source>
</evidence>
<feature type="region of interest" description="Disordered" evidence="7">
    <location>
        <begin position="1334"/>
        <end position="1393"/>
    </location>
</feature>
<dbReference type="Pfam" id="PF01590">
    <property type="entry name" value="GAF"/>
    <property type="match status" value="1"/>
</dbReference>
<feature type="region of interest" description="Disordered" evidence="7">
    <location>
        <begin position="1176"/>
        <end position="1253"/>
    </location>
</feature>